<reference evidence="3 4" key="1">
    <citation type="submission" date="2017-04" db="EMBL/GenBank/DDBJ databases">
        <title>Draft genome sequence of Tuber borchii Vittad., a whitish edible truffle.</title>
        <authorList>
            <consortium name="DOE Joint Genome Institute"/>
            <person name="Murat C."/>
            <person name="Kuo A."/>
            <person name="Barry K.W."/>
            <person name="Clum A."/>
            <person name="Dockter R.B."/>
            <person name="Fauchery L."/>
            <person name="Iotti M."/>
            <person name="Kohler A."/>
            <person name="Labutti K."/>
            <person name="Lindquist E.A."/>
            <person name="Lipzen A."/>
            <person name="Ohm R.A."/>
            <person name="Wang M."/>
            <person name="Grigoriev I.V."/>
            <person name="Zambonelli A."/>
            <person name="Martin F.M."/>
        </authorList>
    </citation>
    <scope>NUCLEOTIDE SEQUENCE [LARGE SCALE GENOMIC DNA]</scope>
    <source>
        <strain evidence="3 4">Tbo3840</strain>
    </source>
</reference>
<dbReference type="EMBL" id="NESQ01000004">
    <property type="protein sequence ID" value="PUU84053.1"/>
    <property type="molecule type" value="Genomic_DNA"/>
</dbReference>
<feature type="domain" description="CID" evidence="2">
    <location>
        <begin position="1"/>
        <end position="133"/>
    </location>
</feature>
<dbReference type="Proteomes" id="UP000244722">
    <property type="component" value="Unassembled WGS sequence"/>
</dbReference>
<evidence type="ECO:0000313" key="4">
    <source>
        <dbReference type="Proteomes" id="UP000244722"/>
    </source>
</evidence>
<dbReference type="InterPro" id="IPR008942">
    <property type="entry name" value="ENTH_VHS"/>
</dbReference>
<accession>A0A2T7A8K8</accession>
<organism evidence="3 4">
    <name type="scientific">Tuber borchii</name>
    <name type="common">White truffle</name>
    <dbReference type="NCBI Taxonomy" id="42251"/>
    <lineage>
        <taxon>Eukaryota</taxon>
        <taxon>Fungi</taxon>
        <taxon>Dikarya</taxon>
        <taxon>Ascomycota</taxon>
        <taxon>Pezizomycotina</taxon>
        <taxon>Pezizomycetes</taxon>
        <taxon>Pezizales</taxon>
        <taxon>Tuberaceae</taxon>
        <taxon>Tuber</taxon>
    </lineage>
</organism>
<dbReference type="PANTHER" id="PTHR12460:SF0">
    <property type="entry name" value="CID DOMAIN-CONTAINING PROTEIN-RELATED"/>
    <property type="match status" value="1"/>
</dbReference>
<dbReference type="PANTHER" id="PTHR12460">
    <property type="entry name" value="CYCLIN-DEPENDENT KINASE INHIBITOR-RELATED PROTEIN"/>
    <property type="match status" value="1"/>
</dbReference>
<dbReference type="FunFam" id="1.25.40.90:FF:000030">
    <property type="entry name" value="DUF618 domain protein"/>
    <property type="match status" value="1"/>
</dbReference>
<dbReference type="PROSITE" id="PS51391">
    <property type="entry name" value="CID"/>
    <property type="match status" value="1"/>
</dbReference>
<evidence type="ECO:0000256" key="1">
    <source>
        <dbReference type="SAM" id="MobiDB-lite"/>
    </source>
</evidence>
<feature type="region of interest" description="Disordered" evidence="1">
    <location>
        <begin position="298"/>
        <end position="351"/>
    </location>
</feature>
<dbReference type="GO" id="GO:0031124">
    <property type="term" value="P:mRNA 3'-end processing"/>
    <property type="evidence" value="ECO:0007669"/>
    <property type="project" value="InterPro"/>
</dbReference>
<feature type="region of interest" description="Disordered" evidence="1">
    <location>
        <begin position="371"/>
        <end position="417"/>
    </location>
</feature>
<proteinExistence type="predicted"/>
<dbReference type="STRING" id="42251.A0A2T7A8K8"/>
<dbReference type="Pfam" id="PF04818">
    <property type="entry name" value="CID"/>
    <property type="match status" value="1"/>
</dbReference>
<dbReference type="GO" id="GO:0099122">
    <property type="term" value="F:RNA polymerase II C-terminal domain binding"/>
    <property type="evidence" value="ECO:0007669"/>
    <property type="project" value="InterPro"/>
</dbReference>
<dbReference type="CDD" id="cd17003">
    <property type="entry name" value="CID_Rtt103"/>
    <property type="match status" value="1"/>
</dbReference>
<dbReference type="InterPro" id="IPR047883">
    <property type="entry name" value="Rtt103-like_CID"/>
</dbReference>
<evidence type="ECO:0000259" key="2">
    <source>
        <dbReference type="PROSITE" id="PS51391"/>
    </source>
</evidence>
<gene>
    <name evidence="3" type="ORF">B9Z19DRAFT_1104732</name>
</gene>
<dbReference type="Gene3D" id="1.25.40.90">
    <property type="match status" value="1"/>
</dbReference>
<protein>
    <submittedName>
        <fullName evidence="3">RNA polymerase II-binding domain-domain-containing protein</fullName>
    </submittedName>
</protein>
<dbReference type="AlphaFoldDB" id="A0A2T7A8K8"/>
<sequence>MAYSDDTVLSKLSALNETQEGIVTAANWILFHRRMAKRTAELWLQRMKESTSHKKLNLIYLANEVVQQSKARKRQDFLTAFSPIIAEATEVAYRNSTPDIQNKIRRVIEVWRQRAIFEPDVQSSIEQRLDGYTLNYSKDVDKGKSNASSGATGRKPLLGGAFGGSFGGGGASSAPLEFTPILNSHKGLILKNSSATIAVSSANSEYQKQFDSDTLPVAPVYAARLSSLLKTLDSAHIAVKGAIEARETHIRNLERLLSQSKTALENDKNTLKDIVTKHQKTETTKQEVEMMILKGMDEPQNTQTNGGGGGAAGSSAEHDTASPKSPEVEALTPPGQPAYDNPMSAASTSVLPPQFHQGASELLASLAAPLSGVKREKRDEPEVFEGLDDDVADMFRNEQMGSPAKRSKIEDDDEYHP</sequence>
<comment type="caution">
    <text evidence="3">The sequence shown here is derived from an EMBL/GenBank/DDBJ whole genome shotgun (WGS) entry which is preliminary data.</text>
</comment>
<name>A0A2T7A8K8_TUBBO</name>
<dbReference type="OrthoDB" id="10069473at2759"/>
<feature type="compositionally biased region" description="Acidic residues" evidence="1">
    <location>
        <begin position="382"/>
        <end position="392"/>
    </location>
</feature>
<evidence type="ECO:0000313" key="3">
    <source>
        <dbReference type="EMBL" id="PUU84053.1"/>
    </source>
</evidence>
<dbReference type="SMART" id="SM00582">
    <property type="entry name" value="RPR"/>
    <property type="match status" value="1"/>
</dbReference>
<dbReference type="SUPFAM" id="SSF48464">
    <property type="entry name" value="ENTH/VHS domain"/>
    <property type="match status" value="1"/>
</dbReference>
<dbReference type="InterPro" id="IPR006569">
    <property type="entry name" value="CID_dom"/>
</dbReference>
<keyword evidence="4" id="KW-1185">Reference proteome</keyword>